<protein>
    <submittedName>
        <fullName evidence="1">Uncharacterized protein</fullName>
    </submittedName>
</protein>
<dbReference type="EMBL" id="JAPFFK010000007">
    <property type="protein sequence ID" value="KAJ6756458.1"/>
    <property type="molecule type" value="Genomic_DNA"/>
</dbReference>
<evidence type="ECO:0000313" key="2">
    <source>
        <dbReference type="Proteomes" id="UP001151532"/>
    </source>
</evidence>
<name>A0A9Q0VZC1_SALPP</name>
<accession>A0A9Q0VZC1</accession>
<keyword evidence="2" id="KW-1185">Reference proteome</keyword>
<organism evidence="1 2">
    <name type="scientific">Salix purpurea</name>
    <name type="common">Purple osier willow</name>
    <dbReference type="NCBI Taxonomy" id="77065"/>
    <lineage>
        <taxon>Eukaryota</taxon>
        <taxon>Viridiplantae</taxon>
        <taxon>Streptophyta</taxon>
        <taxon>Embryophyta</taxon>
        <taxon>Tracheophyta</taxon>
        <taxon>Spermatophyta</taxon>
        <taxon>Magnoliopsida</taxon>
        <taxon>eudicotyledons</taxon>
        <taxon>Gunneridae</taxon>
        <taxon>Pentapetalae</taxon>
        <taxon>rosids</taxon>
        <taxon>fabids</taxon>
        <taxon>Malpighiales</taxon>
        <taxon>Salicaceae</taxon>
        <taxon>Saliceae</taxon>
        <taxon>Salix</taxon>
    </lineage>
</organism>
<dbReference type="AlphaFoldDB" id="A0A9Q0VZC1"/>
<dbReference type="Proteomes" id="UP001151532">
    <property type="component" value="Chromosome 16"/>
</dbReference>
<evidence type="ECO:0000313" key="1">
    <source>
        <dbReference type="EMBL" id="KAJ6756458.1"/>
    </source>
</evidence>
<proteinExistence type="predicted"/>
<comment type="caution">
    <text evidence="1">The sequence shown here is derived from an EMBL/GenBank/DDBJ whole genome shotgun (WGS) entry which is preliminary data.</text>
</comment>
<reference evidence="1" key="1">
    <citation type="submission" date="2022-11" db="EMBL/GenBank/DDBJ databases">
        <authorList>
            <person name="Hyden B.L."/>
            <person name="Feng K."/>
            <person name="Yates T."/>
            <person name="Jawdy S."/>
            <person name="Smart L.B."/>
            <person name="Muchero W."/>
        </authorList>
    </citation>
    <scope>NUCLEOTIDE SEQUENCE</scope>
    <source>
        <tissue evidence="1">Shoot tip</tissue>
    </source>
</reference>
<gene>
    <name evidence="1" type="ORF">OIU79_028782</name>
</gene>
<reference evidence="1" key="2">
    <citation type="journal article" date="2023" name="Int. J. Mol. Sci.">
        <title>De Novo Assembly and Annotation of 11 Diverse Shrub Willow (Salix) Genomes Reveals Novel Gene Organization in Sex-Linked Regions.</title>
        <authorList>
            <person name="Hyden B."/>
            <person name="Feng K."/>
            <person name="Yates T.B."/>
            <person name="Jawdy S."/>
            <person name="Cereghino C."/>
            <person name="Smart L.B."/>
            <person name="Muchero W."/>
        </authorList>
    </citation>
    <scope>NUCLEOTIDE SEQUENCE</scope>
    <source>
        <tissue evidence="1">Shoot tip</tissue>
    </source>
</reference>
<sequence length="36" mass="4021">MERVIVDGSWDRVDPPFSSLPPMVAFNGSCTTNEHK</sequence>